<dbReference type="PANTHER" id="PTHR43877">
    <property type="entry name" value="AMINOALKYLPHOSPHONATE N-ACETYLTRANSFERASE-RELATED-RELATED"/>
    <property type="match status" value="1"/>
</dbReference>
<dbReference type="Proteomes" id="UP000649829">
    <property type="component" value="Unassembled WGS sequence"/>
</dbReference>
<evidence type="ECO:0000256" key="1">
    <source>
        <dbReference type="ARBA" id="ARBA00022679"/>
    </source>
</evidence>
<keyword evidence="5" id="KW-1185">Reference proteome</keyword>
<dbReference type="GO" id="GO:0016747">
    <property type="term" value="F:acyltransferase activity, transferring groups other than amino-acyl groups"/>
    <property type="evidence" value="ECO:0007669"/>
    <property type="project" value="InterPro"/>
</dbReference>
<dbReference type="InterPro" id="IPR000182">
    <property type="entry name" value="GNAT_dom"/>
</dbReference>
<name>A0A917SV26_9RHOB</name>
<evidence type="ECO:0000259" key="3">
    <source>
        <dbReference type="PROSITE" id="PS51186"/>
    </source>
</evidence>
<accession>A0A917SV26</accession>
<dbReference type="InterPro" id="IPR050832">
    <property type="entry name" value="Bact_Acetyltransf"/>
</dbReference>
<sequence length="149" mass="15922">MTLRIAETGDLRIPHALRRAVFIAEQGIPEPEEWDDRDAGAVHLVAWEDEVPVGTIRLIRGAAGTGHITRVCVLGTHRGTGLGAALIREGLARLEAEGLTRAELSAQTHARAFYARLGFAAYGPEYDDAGIPHVAMAQPLPRRADAAAG</sequence>
<dbReference type="PROSITE" id="PS51186">
    <property type="entry name" value="GNAT"/>
    <property type="match status" value="1"/>
</dbReference>
<organism evidence="4 5">
    <name type="scientific">Pseudooceanicola nanhaiensis</name>
    <dbReference type="NCBI Taxonomy" id="375761"/>
    <lineage>
        <taxon>Bacteria</taxon>
        <taxon>Pseudomonadati</taxon>
        <taxon>Pseudomonadota</taxon>
        <taxon>Alphaproteobacteria</taxon>
        <taxon>Rhodobacterales</taxon>
        <taxon>Paracoccaceae</taxon>
        <taxon>Pseudooceanicola</taxon>
    </lineage>
</organism>
<dbReference type="Pfam" id="PF13673">
    <property type="entry name" value="Acetyltransf_10"/>
    <property type="match status" value="1"/>
</dbReference>
<protein>
    <submittedName>
        <fullName evidence="4">Acetyltransferase</fullName>
    </submittedName>
</protein>
<dbReference type="AlphaFoldDB" id="A0A917SV26"/>
<keyword evidence="1" id="KW-0808">Transferase</keyword>
<dbReference type="CDD" id="cd04301">
    <property type="entry name" value="NAT_SF"/>
    <property type="match status" value="1"/>
</dbReference>
<dbReference type="PANTHER" id="PTHR43877:SF2">
    <property type="entry name" value="AMINOALKYLPHOSPHONATE N-ACETYLTRANSFERASE-RELATED"/>
    <property type="match status" value="1"/>
</dbReference>
<feature type="domain" description="N-acetyltransferase" evidence="3">
    <location>
        <begin position="1"/>
        <end position="141"/>
    </location>
</feature>
<reference evidence="4" key="2">
    <citation type="submission" date="2020-09" db="EMBL/GenBank/DDBJ databases">
        <authorList>
            <person name="Sun Q."/>
            <person name="Zhou Y."/>
        </authorList>
    </citation>
    <scope>NUCLEOTIDE SEQUENCE</scope>
    <source>
        <strain evidence="4">CGMCC 1.6293</strain>
    </source>
</reference>
<evidence type="ECO:0000313" key="4">
    <source>
        <dbReference type="EMBL" id="GGM00103.1"/>
    </source>
</evidence>
<comment type="caution">
    <text evidence="4">The sequence shown here is derived from an EMBL/GenBank/DDBJ whole genome shotgun (WGS) entry which is preliminary data.</text>
</comment>
<proteinExistence type="predicted"/>
<keyword evidence="2" id="KW-0012">Acyltransferase</keyword>
<dbReference type="SUPFAM" id="SSF55729">
    <property type="entry name" value="Acyl-CoA N-acyltransferases (Nat)"/>
    <property type="match status" value="1"/>
</dbReference>
<gene>
    <name evidence="4" type="primary">ElaA</name>
    <name evidence="4" type="ORF">GCM10011534_22410</name>
</gene>
<dbReference type="EMBL" id="BMLF01000001">
    <property type="protein sequence ID" value="GGM00103.1"/>
    <property type="molecule type" value="Genomic_DNA"/>
</dbReference>
<evidence type="ECO:0000313" key="5">
    <source>
        <dbReference type="Proteomes" id="UP000649829"/>
    </source>
</evidence>
<dbReference type="InterPro" id="IPR016181">
    <property type="entry name" value="Acyl_CoA_acyltransferase"/>
</dbReference>
<reference evidence="4" key="1">
    <citation type="journal article" date="2014" name="Int. J. Syst. Evol. Microbiol.">
        <title>Complete genome sequence of Corynebacterium casei LMG S-19264T (=DSM 44701T), isolated from a smear-ripened cheese.</title>
        <authorList>
            <consortium name="US DOE Joint Genome Institute (JGI-PGF)"/>
            <person name="Walter F."/>
            <person name="Albersmeier A."/>
            <person name="Kalinowski J."/>
            <person name="Ruckert C."/>
        </authorList>
    </citation>
    <scope>NUCLEOTIDE SEQUENCE</scope>
    <source>
        <strain evidence="4">CGMCC 1.6293</strain>
    </source>
</reference>
<dbReference type="Gene3D" id="3.40.630.30">
    <property type="match status" value="1"/>
</dbReference>
<evidence type="ECO:0000256" key="2">
    <source>
        <dbReference type="ARBA" id="ARBA00023315"/>
    </source>
</evidence>
<dbReference type="RefSeq" id="WP_028287866.1">
    <property type="nucleotide sequence ID" value="NZ_BMLF01000001.1"/>
</dbReference>